<dbReference type="AlphaFoldDB" id="A0A6C2U0X3"/>
<dbReference type="PANTHER" id="PTHR42693">
    <property type="entry name" value="ARYLSULFATASE FAMILY MEMBER"/>
    <property type="match status" value="1"/>
</dbReference>
<dbReference type="RefSeq" id="WP_136079167.1">
    <property type="nucleotide sequence ID" value="NZ_CAAHFG010000001.1"/>
</dbReference>
<evidence type="ECO:0000259" key="2">
    <source>
        <dbReference type="Pfam" id="PF00884"/>
    </source>
</evidence>
<dbReference type="PANTHER" id="PTHR42693:SF33">
    <property type="entry name" value="ARYLSULFATASE"/>
    <property type="match status" value="1"/>
</dbReference>
<feature type="domain" description="Sulfatase N-terminal" evidence="2">
    <location>
        <begin position="40"/>
        <end position="366"/>
    </location>
</feature>
<name>A0A6C2U0X3_PONDE</name>
<dbReference type="InterPro" id="IPR006311">
    <property type="entry name" value="TAT_signal"/>
</dbReference>
<evidence type="ECO:0000313" key="4">
    <source>
        <dbReference type="Proteomes" id="UP000366872"/>
    </source>
</evidence>
<sequence length="473" mass="53353">MGKYKVDRVGRRGFMKNTAAAMASATLANAKAQGSGVRRPNIIYIFTDQQSAKMMSCTGNPWLKTPAADYLAKNGVRFERAYTTNPVCVPARTSFMTGQFPDTYGIRSNSNAKQFKPKPGYEQNHIGAQLKRAGYDLAYGGKTHLPPELEPGKLGFEVMSTGRKMDLSEDAVEYIKRDHEKPYYLVLSYINPHDICYYHRTDLKPKKENVELLKVAKSDPGFFTNGSCPPLPPNFEPQTDEPEAFQAKKAIKLSNRNALSEEDWRLGRWLYCRLTESVDAEIQVVLDALKESGQEKNTVVIFSSDHGENDATYRLSGKSTFNEESIRVPFIVMDKGGAQQGGLVDKTHLISNGLDLLPTVLDYAGVPGAKGDPRGRSVRPLVEGQAASWRDHLGVESAYGRMVMNDRFKYIEYDVDRNIEVRLHDMQNDPCEKTHFTADTQRATDLEDMRELFKRWFPHEGTLMRNKNKKKKA</sequence>
<dbReference type="EMBL" id="CAAHFG010000001">
    <property type="protein sequence ID" value="VGO13610.1"/>
    <property type="molecule type" value="Genomic_DNA"/>
</dbReference>
<dbReference type="InterPro" id="IPR017850">
    <property type="entry name" value="Alkaline_phosphatase_core_sf"/>
</dbReference>
<evidence type="ECO:0000313" key="3">
    <source>
        <dbReference type="EMBL" id="VGO13610.1"/>
    </source>
</evidence>
<comment type="similarity">
    <text evidence="1">Belongs to the sulfatase family.</text>
</comment>
<reference evidence="3 4" key="1">
    <citation type="submission" date="2019-04" db="EMBL/GenBank/DDBJ databases">
        <authorList>
            <person name="Van Vliet M D."/>
        </authorList>
    </citation>
    <scope>NUCLEOTIDE SEQUENCE [LARGE SCALE GENOMIC DNA]</scope>
    <source>
        <strain evidence="3 4">F1</strain>
    </source>
</reference>
<evidence type="ECO:0000256" key="1">
    <source>
        <dbReference type="ARBA" id="ARBA00008779"/>
    </source>
</evidence>
<dbReference type="InterPro" id="IPR050738">
    <property type="entry name" value="Sulfatase"/>
</dbReference>
<dbReference type="Pfam" id="PF00884">
    <property type="entry name" value="Sulfatase"/>
    <property type="match status" value="1"/>
</dbReference>
<dbReference type="GO" id="GO:0004065">
    <property type="term" value="F:arylsulfatase activity"/>
    <property type="evidence" value="ECO:0007669"/>
    <property type="project" value="TreeGrafter"/>
</dbReference>
<accession>A0A6C2U0X3</accession>
<proteinExistence type="inferred from homology"/>
<dbReference type="Gene3D" id="3.40.720.10">
    <property type="entry name" value="Alkaline Phosphatase, subunit A"/>
    <property type="match status" value="1"/>
</dbReference>
<organism evidence="3 4">
    <name type="scientific">Pontiella desulfatans</name>
    <dbReference type="NCBI Taxonomy" id="2750659"/>
    <lineage>
        <taxon>Bacteria</taxon>
        <taxon>Pseudomonadati</taxon>
        <taxon>Kiritimatiellota</taxon>
        <taxon>Kiritimatiellia</taxon>
        <taxon>Kiritimatiellales</taxon>
        <taxon>Pontiellaceae</taxon>
        <taxon>Pontiella</taxon>
    </lineage>
</organism>
<gene>
    <name evidence="3" type="ORF">PDESU_02167</name>
</gene>
<dbReference type="InterPro" id="IPR000917">
    <property type="entry name" value="Sulfatase_N"/>
</dbReference>
<keyword evidence="4" id="KW-1185">Reference proteome</keyword>
<dbReference type="SUPFAM" id="SSF53649">
    <property type="entry name" value="Alkaline phosphatase-like"/>
    <property type="match status" value="1"/>
</dbReference>
<protein>
    <submittedName>
        <fullName evidence="3">Arylsulfatase</fullName>
    </submittedName>
</protein>
<dbReference type="Proteomes" id="UP000366872">
    <property type="component" value="Unassembled WGS sequence"/>
</dbReference>
<dbReference type="PROSITE" id="PS51318">
    <property type="entry name" value="TAT"/>
    <property type="match status" value="1"/>
</dbReference>